<evidence type="ECO:0000313" key="2">
    <source>
        <dbReference type="EMBL" id="KAK4443500.1"/>
    </source>
</evidence>
<dbReference type="EMBL" id="MU865992">
    <property type="protein sequence ID" value="KAK4443500.1"/>
    <property type="molecule type" value="Genomic_DNA"/>
</dbReference>
<name>A0AAV9G5C1_9PEZI</name>
<feature type="region of interest" description="Disordered" evidence="1">
    <location>
        <begin position="1"/>
        <end position="66"/>
    </location>
</feature>
<protein>
    <submittedName>
        <fullName evidence="2">Uncharacterized protein</fullName>
    </submittedName>
</protein>
<reference evidence="2" key="2">
    <citation type="submission" date="2023-05" db="EMBL/GenBank/DDBJ databases">
        <authorList>
            <consortium name="Lawrence Berkeley National Laboratory"/>
            <person name="Steindorff A."/>
            <person name="Hensen N."/>
            <person name="Bonometti L."/>
            <person name="Westerberg I."/>
            <person name="Brannstrom I.O."/>
            <person name="Guillou S."/>
            <person name="Cros-Aarteil S."/>
            <person name="Calhoun S."/>
            <person name="Haridas S."/>
            <person name="Kuo A."/>
            <person name="Mondo S."/>
            <person name="Pangilinan J."/>
            <person name="Riley R."/>
            <person name="Labutti K."/>
            <person name="Andreopoulos B."/>
            <person name="Lipzen A."/>
            <person name="Chen C."/>
            <person name="Yanf M."/>
            <person name="Daum C."/>
            <person name="Ng V."/>
            <person name="Clum A."/>
            <person name="Ohm R."/>
            <person name="Martin F."/>
            <person name="Silar P."/>
            <person name="Natvig D."/>
            <person name="Lalanne C."/>
            <person name="Gautier V."/>
            <person name="Ament-Velasquez S.L."/>
            <person name="Kruys A."/>
            <person name="Hutchinson M.I."/>
            <person name="Powell A.J."/>
            <person name="Barry K."/>
            <person name="Miller A.N."/>
            <person name="Grigoriev I.V."/>
            <person name="Debuchy R."/>
            <person name="Gladieux P."/>
            <person name="Thoren M.H."/>
            <person name="Johannesson H."/>
        </authorList>
    </citation>
    <scope>NUCLEOTIDE SEQUENCE</scope>
    <source>
        <strain evidence="2">PSN243</strain>
    </source>
</reference>
<evidence type="ECO:0000313" key="3">
    <source>
        <dbReference type="Proteomes" id="UP001321760"/>
    </source>
</evidence>
<keyword evidence="3" id="KW-1185">Reference proteome</keyword>
<proteinExistence type="predicted"/>
<sequence>MPPKRKTTGAPAASAKKSRASDASDVSDVPPAAASAPGTEPSNLPESRRSTRWAKPISGSANADLSYKTMTRDPAKAYKYELVCQLPFETDEDEEEEEEEESNCDGGETCLCKKSPEEKPDHPWKVTFAGLMKFYTQRTMVGLRDPDGFGMYTFNDHGAYGCLEVLQNLLLDFSEAGKGSKDYREQWAVCEGIGLFLSTGYGSEVTMIDDGSLAIWTVVLIGRLFLSMLARLEREKLLSKDSEVQNLGLIMGLFMGIEQNMGFELEAEDEPLLPKTSRKKWNPAEFAHYIVAYARKHDIQLRGPRGLEELVAEVPEDVEPPANTGKTDPFGFEVALRECTQQNAGVLDFLSKRKKKGTSLIGGDGLDITTWTPAERKQFAFDGKDPLTKSMLDHPKAGDVLQRG</sequence>
<comment type="caution">
    <text evidence="2">The sequence shown here is derived from an EMBL/GenBank/DDBJ whole genome shotgun (WGS) entry which is preliminary data.</text>
</comment>
<accession>A0AAV9G5C1</accession>
<organism evidence="2 3">
    <name type="scientific">Podospora aff. communis PSN243</name>
    <dbReference type="NCBI Taxonomy" id="3040156"/>
    <lineage>
        <taxon>Eukaryota</taxon>
        <taxon>Fungi</taxon>
        <taxon>Dikarya</taxon>
        <taxon>Ascomycota</taxon>
        <taxon>Pezizomycotina</taxon>
        <taxon>Sordariomycetes</taxon>
        <taxon>Sordariomycetidae</taxon>
        <taxon>Sordariales</taxon>
        <taxon>Podosporaceae</taxon>
        <taxon>Podospora</taxon>
    </lineage>
</organism>
<feature type="compositionally biased region" description="Low complexity" evidence="1">
    <location>
        <begin position="10"/>
        <end position="37"/>
    </location>
</feature>
<dbReference type="Proteomes" id="UP001321760">
    <property type="component" value="Unassembled WGS sequence"/>
</dbReference>
<dbReference type="AlphaFoldDB" id="A0AAV9G5C1"/>
<gene>
    <name evidence="2" type="ORF">QBC34DRAFT_361957</name>
</gene>
<reference evidence="2" key="1">
    <citation type="journal article" date="2023" name="Mol. Phylogenet. Evol.">
        <title>Genome-scale phylogeny and comparative genomics of the fungal order Sordariales.</title>
        <authorList>
            <person name="Hensen N."/>
            <person name="Bonometti L."/>
            <person name="Westerberg I."/>
            <person name="Brannstrom I.O."/>
            <person name="Guillou S."/>
            <person name="Cros-Aarteil S."/>
            <person name="Calhoun S."/>
            <person name="Haridas S."/>
            <person name="Kuo A."/>
            <person name="Mondo S."/>
            <person name="Pangilinan J."/>
            <person name="Riley R."/>
            <person name="LaButti K."/>
            <person name="Andreopoulos B."/>
            <person name="Lipzen A."/>
            <person name="Chen C."/>
            <person name="Yan M."/>
            <person name="Daum C."/>
            <person name="Ng V."/>
            <person name="Clum A."/>
            <person name="Steindorff A."/>
            <person name="Ohm R.A."/>
            <person name="Martin F."/>
            <person name="Silar P."/>
            <person name="Natvig D.O."/>
            <person name="Lalanne C."/>
            <person name="Gautier V."/>
            <person name="Ament-Velasquez S.L."/>
            <person name="Kruys A."/>
            <person name="Hutchinson M.I."/>
            <person name="Powell A.J."/>
            <person name="Barry K."/>
            <person name="Miller A.N."/>
            <person name="Grigoriev I.V."/>
            <person name="Debuchy R."/>
            <person name="Gladieux P."/>
            <person name="Hiltunen Thoren M."/>
            <person name="Johannesson H."/>
        </authorList>
    </citation>
    <scope>NUCLEOTIDE SEQUENCE</scope>
    <source>
        <strain evidence="2">PSN243</strain>
    </source>
</reference>
<evidence type="ECO:0000256" key="1">
    <source>
        <dbReference type="SAM" id="MobiDB-lite"/>
    </source>
</evidence>